<reference evidence="9 10" key="1">
    <citation type="journal article" date="2018" name="Cell">
        <title>The Chara Genome: Secondary Complexity and Implications for Plant Terrestrialization.</title>
        <authorList>
            <person name="Nishiyama T."/>
            <person name="Sakayama H."/>
            <person name="Vries J.D."/>
            <person name="Buschmann H."/>
            <person name="Saint-Marcoux D."/>
            <person name="Ullrich K.K."/>
            <person name="Haas F.B."/>
            <person name="Vanderstraeten L."/>
            <person name="Becker D."/>
            <person name="Lang D."/>
            <person name="Vosolsobe S."/>
            <person name="Rombauts S."/>
            <person name="Wilhelmsson P.K.I."/>
            <person name="Janitza P."/>
            <person name="Kern R."/>
            <person name="Heyl A."/>
            <person name="Rumpler F."/>
            <person name="Villalobos L.I.A.C."/>
            <person name="Clay J.M."/>
            <person name="Skokan R."/>
            <person name="Toyoda A."/>
            <person name="Suzuki Y."/>
            <person name="Kagoshima H."/>
            <person name="Schijlen E."/>
            <person name="Tajeshwar N."/>
            <person name="Catarino B."/>
            <person name="Hetherington A.J."/>
            <person name="Saltykova A."/>
            <person name="Bonnot C."/>
            <person name="Breuninger H."/>
            <person name="Symeonidi A."/>
            <person name="Radhakrishnan G.V."/>
            <person name="Van Nieuwerburgh F."/>
            <person name="Deforce D."/>
            <person name="Chang C."/>
            <person name="Karol K.G."/>
            <person name="Hedrich R."/>
            <person name="Ulvskov P."/>
            <person name="Glockner G."/>
            <person name="Delwiche C.F."/>
            <person name="Petrasek J."/>
            <person name="Van de Peer Y."/>
            <person name="Friml J."/>
            <person name="Beilby M."/>
            <person name="Dolan L."/>
            <person name="Kohara Y."/>
            <person name="Sugano S."/>
            <person name="Fujiyama A."/>
            <person name="Delaux P.-M."/>
            <person name="Quint M."/>
            <person name="TheiBen G."/>
            <person name="Hagemann M."/>
            <person name="Harholt J."/>
            <person name="Dunand C."/>
            <person name="Zachgo S."/>
            <person name="Langdale J."/>
            <person name="Maumus F."/>
            <person name="Straeten D.V.D."/>
            <person name="Gould S.B."/>
            <person name="Rensing S.A."/>
        </authorList>
    </citation>
    <scope>NUCLEOTIDE SEQUENCE [LARGE SCALE GENOMIC DNA]</scope>
    <source>
        <strain evidence="9 10">S276</strain>
    </source>
</reference>
<dbReference type="Pfam" id="PF13359">
    <property type="entry name" value="DDE_Tnp_4"/>
    <property type="match status" value="1"/>
</dbReference>
<evidence type="ECO:0000256" key="4">
    <source>
        <dbReference type="ARBA" id="ARBA00022722"/>
    </source>
</evidence>
<evidence type="ECO:0000256" key="3">
    <source>
        <dbReference type="ARBA" id="ARBA00006958"/>
    </source>
</evidence>
<dbReference type="Gramene" id="GBG73938">
    <property type="protein sequence ID" value="GBG73938"/>
    <property type="gene ID" value="CBR_g17653"/>
</dbReference>
<keyword evidence="6" id="KW-0378">Hydrolase</keyword>
<dbReference type="AlphaFoldDB" id="A0A388KVB2"/>
<evidence type="ECO:0000259" key="8">
    <source>
        <dbReference type="Pfam" id="PF13359"/>
    </source>
</evidence>
<sequence>MEGDGEGHRAMLSTTEKTAVAAAALAVVIRSQVKRAAGRMKLTLSRRRRRLLVKRVVDAPDCISTSEAMVQLCAAIGCGVLPRATPRWWMKRRTGGTWEDLRVCDDANDDYFREKLHMSRRVTFYREPLQPEQIVEYALYRWATGETYDNSLSSFGIRASALLPVRDVTSALLRVYADKISWPTGVWKHVVLRAFLEKGFSNYHGVVDCTHIYVDKPGNPPSENYFDHKHHFSVVTQIVVGLDQRVLDVFVGYPRSCHEIRVIQLFSLSRRAEEGTLFPGPPVMLLGGVRTNGYISGDNGYPPSEWVVVSYGGINQPPDEDRFNKKQKVTRGAVERAFRRLKGMWRLFLRTHKTNLDTLLQQFTAVCILHNILLDVGIEFDENLLREVDTNGVRRRVDLGIHLPPQPVSNSTSTIKVIALWNALAERMKHVIRDTTWPFLAMKVPCSCPVPPSSIQSARFVGFHTRADGIMSSIAMCWTLLPSRTTCLAVLVIVDDGNEGVSFVDHRGGCL</sequence>
<evidence type="ECO:0000256" key="5">
    <source>
        <dbReference type="ARBA" id="ARBA00022723"/>
    </source>
</evidence>
<dbReference type="Proteomes" id="UP000265515">
    <property type="component" value="Unassembled WGS sequence"/>
</dbReference>
<keyword evidence="5" id="KW-0479">Metal-binding</keyword>
<dbReference type="OrthoDB" id="2668416at2759"/>
<evidence type="ECO:0000256" key="7">
    <source>
        <dbReference type="ARBA" id="ARBA00023242"/>
    </source>
</evidence>
<dbReference type="GO" id="GO:0016787">
    <property type="term" value="F:hydrolase activity"/>
    <property type="evidence" value="ECO:0007669"/>
    <property type="project" value="UniProtKB-KW"/>
</dbReference>
<proteinExistence type="inferred from homology"/>
<keyword evidence="4" id="KW-0540">Nuclease</keyword>
<name>A0A388KVB2_CHABU</name>
<organism evidence="9 10">
    <name type="scientific">Chara braunii</name>
    <name type="common">Braun's stonewort</name>
    <dbReference type="NCBI Taxonomy" id="69332"/>
    <lineage>
        <taxon>Eukaryota</taxon>
        <taxon>Viridiplantae</taxon>
        <taxon>Streptophyta</taxon>
        <taxon>Charophyceae</taxon>
        <taxon>Charales</taxon>
        <taxon>Characeae</taxon>
        <taxon>Chara</taxon>
    </lineage>
</organism>
<dbReference type="GO" id="GO:0046872">
    <property type="term" value="F:metal ion binding"/>
    <property type="evidence" value="ECO:0007669"/>
    <property type="project" value="UniProtKB-KW"/>
</dbReference>
<comment type="cofactor">
    <cofactor evidence="1">
        <name>a divalent metal cation</name>
        <dbReference type="ChEBI" id="CHEBI:60240"/>
    </cofactor>
</comment>
<dbReference type="InterPro" id="IPR045249">
    <property type="entry name" value="HARBI1-like"/>
</dbReference>
<keyword evidence="7" id="KW-0539">Nucleus</keyword>
<comment type="similarity">
    <text evidence="3">Belongs to the HARBI1 family.</text>
</comment>
<protein>
    <recommendedName>
        <fullName evidence="8">DDE Tnp4 domain-containing protein</fullName>
    </recommendedName>
</protein>
<evidence type="ECO:0000313" key="9">
    <source>
        <dbReference type="EMBL" id="GBG73938.1"/>
    </source>
</evidence>
<keyword evidence="10" id="KW-1185">Reference proteome</keyword>
<dbReference type="EMBL" id="BFEA01000193">
    <property type="protein sequence ID" value="GBG73938.1"/>
    <property type="molecule type" value="Genomic_DNA"/>
</dbReference>
<dbReference type="PANTHER" id="PTHR22930:SF85">
    <property type="entry name" value="GH03217P-RELATED"/>
    <property type="match status" value="1"/>
</dbReference>
<dbReference type="InterPro" id="IPR027806">
    <property type="entry name" value="HARBI1_dom"/>
</dbReference>
<gene>
    <name evidence="9" type="ORF">CBR_g17653</name>
</gene>
<feature type="domain" description="DDE Tnp4" evidence="8">
    <location>
        <begin position="207"/>
        <end position="371"/>
    </location>
</feature>
<evidence type="ECO:0000256" key="2">
    <source>
        <dbReference type="ARBA" id="ARBA00004123"/>
    </source>
</evidence>
<dbReference type="PANTHER" id="PTHR22930">
    <property type="match status" value="1"/>
</dbReference>
<evidence type="ECO:0000256" key="1">
    <source>
        <dbReference type="ARBA" id="ARBA00001968"/>
    </source>
</evidence>
<evidence type="ECO:0000313" key="10">
    <source>
        <dbReference type="Proteomes" id="UP000265515"/>
    </source>
</evidence>
<evidence type="ECO:0000256" key="6">
    <source>
        <dbReference type="ARBA" id="ARBA00022801"/>
    </source>
</evidence>
<comment type="subcellular location">
    <subcellularLocation>
        <location evidence="2">Nucleus</location>
    </subcellularLocation>
</comment>
<accession>A0A388KVB2</accession>
<dbReference type="GO" id="GO:0005634">
    <property type="term" value="C:nucleus"/>
    <property type="evidence" value="ECO:0007669"/>
    <property type="project" value="UniProtKB-SubCell"/>
</dbReference>
<dbReference type="GO" id="GO:0004518">
    <property type="term" value="F:nuclease activity"/>
    <property type="evidence" value="ECO:0007669"/>
    <property type="project" value="UniProtKB-KW"/>
</dbReference>
<comment type="caution">
    <text evidence="9">The sequence shown here is derived from an EMBL/GenBank/DDBJ whole genome shotgun (WGS) entry which is preliminary data.</text>
</comment>